<comment type="similarity">
    <text evidence="2">Belongs to the 3-beta-HSD family.</text>
</comment>
<dbReference type="PROSITE" id="PS51257">
    <property type="entry name" value="PROKAR_LIPOPROTEIN"/>
    <property type="match status" value="1"/>
</dbReference>
<evidence type="ECO:0000313" key="18">
    <source>
        <dbReference type="EMBL" id="OAF59141.1"/>
    </source>
</evidence>
<keyword evidence="5" id="KW-0752">Steroid biosynthesis</keyword>
<dbReference type="EMBL" id="KV441394">
    <property type="protein sequence ID" value="OAF59141.1"/>
    <property type="molecule type" value="Genomic_DNA"/>
</dbReference>
<comment type="subunit">
    <text evidence="10">Heterotetramer of ERG25, ERG26, ERG27 and ERG28. ERG28 acts as a scaffold to tether ERG27 and other 4,4-demethylation-related enzymes, forming a demethylation enzyme complex, in the endoplasmic reticulum.</text>
</comment>
<evidence type="ECO:0000256" key="4">
    <source>
        <dbReference type="ARBA" id="ARBA00022824"/>
    </source>
</evidence>
<dbReference type="InterPro" id="IPR002225">
    <property type="entry name" value="3Beta_OHSteriod_DH/Estase"/>
</dbReference>
<dbReference type="PANTHER" id="PTHR43245">
    <property type="entry name" value="BIFUNCTIONAL POLYMYXIN RESISTANCE PROTEIN ARNA"/>
    <property type="match status" value="1"/>
</dbReference>
<accession>A0A177ACY9</accession>
<dbReference type="GO" id="GO:0005789">
    <property type="term" value="C:endoplasmic reticulum membrane"/>
    <property type="evidence" value="ECO:0007669"/>
    <property type="project" value="UniProtKB-SubCell"/>
</dbReference>
<proteinExistence type="inferred from homology"/>
<dbReference type="Proteomes" id="UP000077154">
    <property type="component" value="Unassembled WGS sequence"/>
</dbReference>
<feature type="domain" description="3-beta hydroxysteroid dehydrogenase/isomerase" evidence="17">
    <location>
        <begin position="16"/>
        <end position="288"/>
    </location>
</feature>
<dbReference type="InterPro" id="IPR036291">
    <property type="entry name" value="NAD(P)-bd_dom_sf"/>
</dbReference>
<dbReference type="GO" id="GO:0006696">
    <property type="term" value="P:ergosterol biosynthetic process"/>
    <property type="evidence" value="ECO:0007669"/>
    <property type="project" value="UniProtKB-ARBA"/>
</dbReference>
<keyword evidence="6" id="KW-0560">Oxidoreductase</keyword>
<dbReference type="eggNOG" id="KOG1430">
    <property type="taxonomic scope" value="Eukaryota"/>
</dbReference>
<dbReference type="RefSeq" id="XP_024324425.1">
    <property type="nucleotide sequence ID" value="XM_024467955.1"/>
</dbReference>
<evidence type="ECO:0000256" key="14">
    <source>
        <dbReference type="ARBA" id="ARBA00081397"/>
    </source>
</evidence>
<evidence type="ECO:0000259" key="17">
    <source>
        <dbReference type="Pfam" id="PF01073"/>
    </source>
</evidence>
<comment type="subcellular location">
    <subcellularLocation>
        <location evidence="1">Endoplasmic reticulum membrane</location>
        <topology evidence="1">Peripheral membrane protein</topology>
    </subcellularLocation>
</comment>
<dbReference type="InterPro" id="IPR050177">
    <property type="entry name" value="Lipid_A_modif_metabolic_enz"/>
</dbReference>
<reference evidence="18" key="1">
    <citation type="submission" date="2016-03" db="EMBL/GenBank/DDBJ databases">
        <title>Updated assembly of Pseudogymnoascus destructans, the fungus causing white-nose syndrome of bats.</title>
        <authorList>
            <person name="Palmer J.M."/>
            <person name="Drees K.P."/>
            <person name="Foster J.T."/>
            <person name="Lindner D.L."/>
        </authorList>
    </citation>
    <scope>NUCLEOTIDE SEQUENCE [LARGE SCALE GENOMIC DNA]</scope>
    <source>
        <strain evidence="18">20631-21</strain>
    </source>
</reference>
<dbReference type="PANTHER" id="PTHR43245:SF51">
    <property type="entry name" value="SHORT CHAIN DEHYDROGENASE_REDUCTASE FAMILY 42E, MEMBER 2"/>
    <property type="match status" value="1"/>
</dbReference>
<evidence type="ECO:0000256" key="15">
    <source>
        <dbReference type="ARBA" id="ARBA00081452"/>
    </source>
</evidence>
<evidence type="ECO:0000256" key="5">
    <source>
        <dbReference type="ARBA" id="ARBA00022955"/>
    </source>
</evidence>
<dbReference type="OrthoDB" id="10058185at2759"/>
<evidence type="ECO:0000256" key="16">
    <source>
        <dbReference type="ARBA" id="ARBA00082106"/>
    </source>
</evidence>
<keyword evidence="9" id="KW-0472">Membrane</keyword>
<dbReference type="Gene3D" id="3.40.50.720">
    <property type="entry name" value="NAD(P)-binding Rossmann-like Domain"/>
    <property type="match status" value="1"/>
</dbReference>
<evidence type="ECO:0000256" key="6">
    <source>
        <dbReference type="ARBA" id="ARBA00023002"/>
    </source>
</evidence>
<evidence type="ECO:0000256" key="9">
    <source>
        <dbReference type="ARBA" id="ARBA00023136"/>
    </source>
</evidence>
<dbReference type="Pfam" id="PF01073">
    <property type="entry name" value="3Beta_HSD"/>
    <property type="match status" value="1"/>
</dbReference>
<dbReference type="FunFam" id="3.40.50.720:FF:000346">
    <property type="entry name" value="C-3 sterol dehydrogenase/C-4 decarboxylase"/>
    <property type="match status" value="1"/>
</dbReference>
<organism evidence="18">
    <name type="scientific">Pseudogymnoascus destructans</name>
    <dbReference type="NCBI Taxonomy" id="655981"/>
    <lineage>
        <taxon>Eukaryota</taxon>
        <taxon>Fungi</taxon>
        <taxon>Dikarya</taxon>
        <taxon>Ascomycota</taxon>
        <taxon>Pezizomycotina</taxon>
        <taxon>Leotiomycetes</taxon>
        <taxon>Thelebolales</taxon>
        <taxon>Thelebolaceae</taxon>
        <taxon>Pseudogymnoascus</taxon>
    </lineage>
</organism>
<evidence type="ECO:0000256" key="12">
    <source>
        <dbReference type="ARBA" id="ARBA00067985"/>
    </source>
</evidence>
<keyword evidence="8" id="KW-0443">Lipid metabolism</keyword>
<sequence>MVPVAKVTKKNLGNVVVIGGCGFLGHHIVNQLVDSYTCKVSVVDLRTTRNRRPESDGVEYFDADITSLESIVTIFMKVKPDVVIHTASPVAIAETANSFLYKVNVEGTQCVISACRETSVTALVYTSSASVISDSITDLINADERWPMLRGKFQTDYYAETKGLAEEAVLKANRTGPSDLLTAAIRPAGIFGEGDVQMLPNMLDLYYNNKTNFQVGDNTNLFDFTYVGNVAHAHLLAAHLLLSTSRLSVKPLDHEKVDGEAFIITNDAPIYFWDFPRQLWAIAGHKKGTEGVWTISKDVGVPLATVVETSLWLIGKKSKMTPRGIRFSCMTRYYNIAKARERLGYRPIVTTRQGMERSVKAFMAEKESAEAKKTQ</sequence>
<protein>
    <recommendedName>
        <fullName evidence="12">Sterol-4-alpha-carboxylate 3-dehydrogenase ERG26, decarboxylating</fullName>
    </recommendedName>
    <alternativeName>
        <fullName evidence="15 16">C-3 Sterol dehydrogenase ERG26</fullName>
    </alternativeName>
    <alternativeName>
        <fullName evidence="13 14">C-4 decarboxylase ERG26</fullName>
    </alternativeName>
    <alternativeName>
        <fullName evidence="11">Sterol-4-alpha-carboxylate 3-dehydrogenase erg26, decarboxylating</fullName>
    </alternativeName>
</protein>
<dbReference type="AlphaFoldDB" id="A0A177ACY9"/>
<dbReference type="SUPFAM" id="SSF51735">
    <property type="entry name" value="NAD(P)-binding Rossmann-fold domains"/>
    <property type="match status" value="1"/>
</dbReference>
<evidence type="ECO:0000256" key="2">
    <source>
        <dbReference type="ARBA" id="ARBA00009219"/>
    </source>
</evidence>
<dbReference type="VEuPathDB" id="FungiDB:GMDG_04534"/>
<dbReference type="GeneID" id="36287393"/>
<evidence type="ECO:0000256" key="10">
    <source>
        <dbReference type="ARBA" id="ARBA00046995"/>
    </source>
</evidence>
<evidence type="ECO:0000256" key="13">
    <source>
        <dbReference type="ARBA" id="ARBA00081267"/>
    </source>
</evidence>
<evidence type="ECO:0000256" key="8">
    <source>
        <dbReference type="ARBA" id="ARBA00023098"/>
    </source>
</evidence>
<gene>
    <name evidence="18" type="primary">ERG26</name>
    <name evidence="18" type="ORF">VC83_04321</name>
</gene>
<dbReference type="GO" id="GO:0000252">
    <property type="term" value="F:3-beta-hydroxysteroid dehydrogenase [NAD(P)+]/C4-decarboxylase activity"/>
    <property type="evidence" value="ECO:0007669"/>
    <property type="project" value="UniProtKB-ARBA"/>
</dbReference>
<evidence type="ECO:0000256" key="3">
    <source>
        <dbReference type="ARBA" id="ARBA00022516"/>
    </source>
</evidence>
<keyword evidence="4" id="KW-0256">Endoplasmic reticulum</keyword>
<evidence type="ECO:0000256" key="11">
    <source>
        <dbReference type="ARBA" id="ARBA00067470"/>
    </source>
</evidence>
<evidence type="ECO:0000256" key="7">
    <source>
        <dbReference type="ARBA" id="ARBA00023027"/>
    </source>
</evidence>
<keyword evidence="3" id="KW-0444">Lipid biosynthesis</keyword>
<evidence type="ECO:0000256" key="1">
    <source>
        <dbReference type="ARBA" id="ARBA00004406"/>
    </source>
</evidence>
<keyword evidence="7" id="KW-0520">NAD</keyword>
<name>A0A177ACY9_9PEZI</name>